<dbReference type="EMBL" id="RBNI01020707">
    <property type="protein sequence ID" value="RUO96543.1"/>
    <property type="molecule type" value="Genomic_DNA"/>
</dbReference>
<keyword evidence="2" id="KW-0227">DNA damage</keyword>
<dbReference type="Pfam" id="PF07061">
    <property type="entry name" value="Swi5"/>
    <property type="match status" value="1"/>
</dbReference>
<keyword evidence="3" id="KW-0234">DNA repair</keyword>
<evidence type="ECO:0000256" key="1">
    <source>
        <dbReference type="ARBA" id="ARBA00008060"/>
    </source>
</evidence>
<dbReference type="AlphaFoldDB" id="A0A433A1H9"/>
<sequence>FLLVGVFVSGQAKLEDDIATLENKLRGLQDEYHQIKSALSLSDDAADNLVDEHIRRLHEYNEIKDVGQMLLGKVAATEGTTIKKMYERFGVDLDD</sequence>
<accession>A0A433A1H9</accession>
<dbReference type="InterPro" id="IPR010760">
    <property type="entry name" value="DNA-repair_Swi5"/>
</dbReference>
<dbReference type="GO" id="GO:0034974">
    <property type="term" value="C:Swi5-Swi2 complex"/>
    <property type="evidence" value="ECO:0007669"/>
    <property type="project" value="TreeGrafter"/>
</dbReference>
<gene>
    <name evidence="5" type="ORF">BC936DRAFT_141863</name>
</gene>
<evidence type="ECO:0000256" key="3">
    <source>
        <dbReference type="ARBA" id="ARBA00023204"/>
    </source>
</evidence>
<protein>
    <recommendedName>
        <fullName evidence="7">Swi5-domain-containing protein</fullName>
    </recommendedName>
</protein>
<dbReference type="OrthoDB" id="255837at2759"/>
<dbReference type="PANTHER" id="PTHR28529:SF2">
    <property type="entry name" value="DNA REPAIR PROTEIN SWI5 HOMOLOG"/>
    <property type="match status" value="1"/>
</dbReference>
<feature type="non-terminal residue" evidence="5">
    <location>
        <position position="1"/>
    </location>
</feature>
<proteinExistence type="inferred from homology"/>
<dbReference type="GO" id="GO:0000724">
    <property type="term" value="P:double-strand break repair via homologous recombination"/>
    <property type="evidence" value="ECO:0007669"/>
    <property type="project" value="TreeGrafter"/>
</dbReference>
<comment type="similarity">
    <text evidence="1">Belongs to the SWI5/SAE3 family.</text>
</comment>
<dbReference type="Proteomes" id="UP000268093">
    <property type="component" value="Unassembled WGS sequence"/>
</dbReference>
<organism evidence="5 6">
    <name type="scientific">Jimgerdemannia flammicorona</name>
    <dbReference type="NCBI Taxonomy" id="994334"/>
    <lineage>
        <taxon>Eukaryota</taxon>
        <taxon>Fungi</taxon>
        <taxon>Fungi incertae sedis</taxon>
        <taxon>Mucoromycota</taxon>
        <taxon>Mucoromycotina</taxon>
        <taxon>Endogonomycetes</taxon>
        <taxon>Endogonales</taxon>
        <taxon>Endogonaceae</taxon>
        <taxon>Jimgerdemannia</taxon>
    </lineage>
</organism>
<dbReference type="PANTHER" id="PTHR28529">
    <property type="entry name" value="DNA REPAIR PROTEIN SWI5 HOMOLOG"/>
    <property type="match status" value="1"/>
</dbReference>
<name>A0A433A1H9_9FUNG</name>
<evidence type="ECO:0000256" key="4">
    <source>
        <dbReference type="SAM" id="Coils"/>
    </source>
</evidence>
<keyword evidence="6" id="KW-1185">Reference proteome</keyword>
<reference evidence="5 6" key="1">
    <citation type="journal article" date="2018" name="New Phytol.">
        <title>Phylogenomics of Endogonaceae and evolution of mycorrhizas within Mucoromycota.</title>
        <authorList>
            <person name="Chang Y."/>
            <person name="Desiro A."/>
            <person name="Na H."/>
            <person name="Sandor L."/>
            <person name="Lipzen A."/>
            <person name="Clum A."/>
            <person name="Barry K."/>
            <person name="Grigoriev I.V."/>
            <person name="Martin F.M."/>
            <person name="Stajich J.E."/>
            <person name="Smith M.E."/>
            <person name="Bonito G."/>
            <person name="Spatafora J.W."/>
        </authorList>
    </citation>
    <scope>NUCLEOTIDE SEQUENCE [LARGE SCALE GENOMIC DNA]</scope>
    <source>
        <strain evidence="5 6">GMNB39</strain>
    </source>
</reference>
<comment type="caution">
    <text evidence="5">The sequence shown here is derived from an EMBL/GenBank/DDBJ whole genome shotgun (WGS) entry which is preliminary data.</text>
</comment>
<dbReference type="Gene3D" id="1.20.5.170">
    <property type="match status" value="1"/>
</dbReference>
<keyword evidence="4" id="KW-0175">Coiled coil</keyword>
<evidence type="ECO:0000313" key="6">
    <source>
        <dbReference type="Proteomes" id="UP000268093"/>
    </source>
</evidence>
<evidence type="ECO:0008006" key="7">
    <source>
        <dbReference type="Google" id="ProtNLM"/>
    </source>
</evidence>
<evidence type="ECO:0000313" key="5">
    <source>
        <dbReference type="EMBL" id="RUO96543.1"/>
    </source>
</evidence>
<feature type="coiled-coil region" evidence="4">
    <location>
        <begin position="11"/>
        <end position="38"/>
    </location>
</feature>
<dbReference type="GO" id="GO:0032798">
    <property type="term" value="C:Swi5-Sfr1 complex"/>
    <property type="evidence" value="ECO:0007669"/>
    <property type="project" value="TreeGrafter"/>
</dbReference>
<evidence type="ECO:0000256" key="2">
    <source>
        <dbReference type="ARBA" id="ARBA00022763"/>
    </source>
</evidence>